<evidence type="ECO:0000259" key="2">
    <source>
        <dbReference type="Pfam" id="PF19029"/>
    </source>
</evidence>
<keyword evidence="4" id="KW-1185">Reference proteome</keyword>
<evidence type="ECO:0000256" key="1">
    <source>
        <dbReference type="SAM" id="Phobius"/>
    </source>
</evidence>
<organism evidence="3 4">
    <name type="scientific">Cupriavidus pinatubonensis</name>
    <dbReference type="NCBI Taxonomy" id="248026"/>
    <lineage>
        <taxon>Bacteria</taxon>
        <taxon>Pseudomonadati</taxon>
        <taxon>Pseudomonadota</taxon>
        <taxon>Betaproteobacteria</taxon>
        <taxon>Burkholderiales</taxon>
        <taxon>Burkholderiaceae</taxon>
        <taxon>Cupriavidus</taxon>
    </lineage>
</organism>
<keyword evidence="1" id="KW-0812">Transmembrane</keyword>
<dbReference type="PANTHER" id="PTHR35893">
    <property type="entry name" value="INNER MEMBRANE PROTEIN-RELATED"/>
    <property type="match status" value="1"/>
</dbReference>
<keyword evidence="1" id="KW-0472">Membrane</keyword>
<name>A0ABM8XYZ0_9BURK</name>
<dbReference type="RefSeq" id="WP_224008919.1">
    <property type="nucleotide sequence ID" value="NZ_CAJZAF010000043.1"/>
</dbReference>
<dbReference type="EMBL" id="CAJZAF010000043">
    <property type="protein sequence ID" value="CAG9185583.1"/>
    <property type="molecule type" value="Genomic_DNA"/>
</dbReference>
<proteinExistence type="predicted"/>
<dbReference type="InterPro" id="IPR043605">
    <property type="entry name" value="DUF883_C"/>
</dbReference>
<dbReference type="Pfam" id="PF19029">
    <property type="entry name" value="DUF883_C"/>
    <property type="match status" value="1"/>
</dbReference>
<dbReference type="InterPro" id="IPR010279">
    <property type="entry name" value="YqjD/ElaB"/>
</dbReference>
<gene>
    <name evidence="3" type="ORF">LMG23994_05795</name>
</gene>
<comment type="caution">
    <text evidence="3">The sequence shown here is derived from an EMBL/GenBank/DDBJ whole genome shotgun (WGS) entry which is preliminary data.</text>
</comment>
<feature type="transmembrane region" description="Helical" evidence="1">
    <location>
        <begin position="89"/>
        <end position="108"/>
    </location>
</feature>
<dbReference type="PANTHER" id="PTHR35893:SF3">
    <property type="entry name" value="INNER MEMBRANE PROTEIN"/>
    <property type="match status" value="1"/>
</dbReference>
<protein>
    <recommendedName>
        <fullName evidence="2">DUF883 domain-containing protein</fullName>
    </recommendedName>
</protein>
<sequence>MNDIRADLAVHRDALIRDTNVLLSDVQALLRDVADEAGTEASQAGTELGGRLRALQVRFDALREVGRDRVGQLAETADLYVREHPWQCIGTVAAIGAATGAIVALAVGRR</sequence>
<reference evidence="3 4" key="1">
    <citation type="submission" date="2021-08" db="EMBL/GenBank/DDBJ databases">
        <authorList>
            <person name="Peeters C."/>
        </authorList>
    </citation>
    <scope>NUCLEOTIDE SEQUENCE [LARGE SCALE GENOMIC DNA]</scope>
    <source>
        <strain evidence="3 4">LMG 23994</strain>
    </source>
</reference>
<keyword evidence="1" id="KW-1133">Transmembrane helix</keyword>
<evidence type="ECO:0000313" key="4">
    <source>
        <dbReference type="Proteomes" id="UP000701702"/>
    </source>
</evidence>
<accession>A0ABM8XYZ0</accession>
<feature type="domain" description="DUF883" evidence="2">
    <location>
        <begin position="77"/>
        <end position="104"/>
    </location>
</feature>
<evidence type="ECO:0000313" key="3">
    <source>
        <dbReference type="EMBL" id="CAG9185583.1"/>
    </source>
</evidence>
<dbReference type="Proteomes" id="UP000701702">
    <property type="component" value="Unassembled WGS sequence"/>
</dbReference>